<dbReference type="SUPFAM" id="SSF54928">
    <property type="entry name" value="RNA-binding domain, RBD"/>
    <property type="match status" value="1"/>
</dbReference>
<feature type="domain" description="RRM" evidence="3">
    <location>
        <begin position="6"/>
        <end position="96"/>
    </location>
</feature>
<dbReference type="Proteomes" id="UP000178964">
    <property type="component" value="Unassembled WGS sequence"/>
</dbReference>
<organism evidence="4 5">
    <name type="scientific">candidate division WWE3 bacterium RIFCSPLOWO2_01_FULL_42_11</name>
    <dbReference type="NCBI Taxonomy" id="1802627"/>
    <lineage>
        <taxon>Bacteria</taxon>
        <taxon>Katanobacteria</taxon>
    </lineage>
</organism>
<reference evidence="4 5" key="1">
    <citation type="journal article" date="2016" name="Nat. Commun.">
        <title>Thousands of microbial genomes shed light on interconnected biogeochemical processes in an aquifer system.</title>
        <authorList>
            <person name="Anantharaman K."/>
            <person name="Brown C.T."/>
            <person name="Hug L.A."/>
            <person name="Sharon I."/>
            <person name="Castelle C.J."/>
            <person name="Probst A.J."/>
            <person name="Thomas B.C."/>
            <person name="Singh A."/>
            <person name="Wilkins M.J."/>
            <person name="Karaoz U."/>
            <person name="Brodie E.L."/>
            <person name="Williams K.H."/>
            <person name="Hubbard S.S."/>
            <person name="Banfield J.F."/>
        </authorList>
    </citation>
    <scope>NUCLEOTIDE SEQUENCE [LARGE SCALE GENOMIC DNA]</scope>
</reference>
<evidence type="ECO:0000256" key="1">
    <source>
        <dbReference type="ARBA" id="ARBA00022884"/>
    </source>
</evidence>
<dbReference type="Gene3D" id="3.30.70.330">
    <property type="match status" value="1"/>
</dbReference>
<dbReference type="Pfam" id="PF00076">
    <property type="entry name" value="RRM_1"/>
    <property type="match status" value="1"/>
</dbReference>
<dbReference type="AlphaFoldDB" id="A0A1F4VP22"/>
<keyword evidence="1" id="KW-0694">RNA-binding</keyword>
<dbReference type="InterPro" id="IPR035979">
    <property type="entry name" value="RBD_domain_sf"/>
</dbReference>
<evidence type="ECO:0000259" key="3">
    <source>
        <dbReference type="PROSITE" id="PS50102"/>
    </source>
</evidence>
<dbReference type="InterPro" id="IPR000504">
    <property type="entry name" value="RRM_dom"/>
</dbReference>
<evidence type="ECO:0000313" key="5">
    <source>
        <dbReference type="Proteomes" id="UP000178964"/>
    </source>
</evidence>
<dbReference type="SMART" id="SM00360">
    <property type="entry name" value="RRM"/>
    <property type="match status" value="1"/>
</dbReference>
<evidence type="ECO:0000313" key="4">
    <source>
        <dbReference type="EMBL" id="OGC58947.1"/>
    </source>
</evidence>
<proteinExistence type="predicted"/>
<dbReference type="STRING" id="1802627.A3A70_00050"/>
<dbReference type="PANTHER" id="PTHR48027">
    <property type="entry name" value="HETEROGENEOUS NUCLEAR RIBONUCLEOPROTEIN 87F-RELATED"/>
    <property type="match status" value="1"/>
</dbReference>
<dbReference type="InterPro" id="IPR052462">
    <property type="entry name" value="SLIRP/GR-RBP-like"/>
</dbReference>
<feature type="compositionally biased region" description="Gly residues" evidence="2">
    <location>
        <begin position="104"/>
        <end position="137"/>
    </location>
</feature>
<accession>A0A1F4VP22</accession>
<dbReference type="InterPro" id="IPR012677">
    <property type="entry name" value="Nucleotide-bd_a/b_plait_sf"/>
</dbReference>
<comment type="caution">
    <text evidence="4">The sequence shown here is derived from an EMBL/GenBank/DDBJ whole genome shotgun (WGS) entry which is preliminary data.</text>
</comment>
<dbReference type="GO" id="GO:0003723">
    <property type="term" value="F:RNA binding"/>
    <property type="evidence" value="ECO:0007669"/>
    <property type="project" value="UniProtKB-KW"/>
</dbReference>
<protein>
    <recommendedName>
        <fullName evidence="3">RRM domain-containing protein</fullName>
    </recommendedName>
</protein>
<evidence type="ECO:0000256" key="2">
    <source>
        <dbReference type="SAM" id="MobiDB-lite"/>
    </source>
</evidence>
<dbReference type="EMBL" id="MEVK01000027">
    <property type="protein sequence ID" value="OGC58947.1"/>
    <property type="molecule type" value="Genomic_DNA"/>
</dbReference>
<sequence length="137" mass="14463">MNDEAYKLFVGNLPFSATEDDIRALFSPFVGEDGGDITIFLPLNRENNLPRGFGFVTMPDEASYQAVLDAFGSDPKKFMLSDDRGERQLEVNKPKPREERPAGGNRGGYGGGGGNRGGGGGGYGGGSRGGYGGGSRY</sequence>
<feature type="compositionally biased region" description="Basic and acidic residues" evidence="2">
    <location>
        <begin position="78"/>
        <end position="101"/>
    </location>
</feature>
<dbReference type="PROSITE" id="PS50102">
    <property type="entry name" value="RRM"/>
    <property type="match status" value="1"/>
</dbReference>
<gene>
    <name evidence="4" type="ORF">A3A70_00050</name>
</gene>
<name>A0A1F4VP22_UNCKA</name>
<feature type="region of interest" description="Disordered" evidence="2">
    <location>
        <begin position="78"/>
        <end position="137"/>
    </location>
</feature>